<protein>
    <submittedName>
        <fullName evidence="1">Uncharacterized protein</fullName>
    </submittedName>
</protein>
<dbReference type="AlphaFoldDB" id="A0A1X0RCN9"/>
<gene>
    <name evidence="1" type="ORF">BCV72DRAFT_201070</name>
</gene>
<feature type="non-terminal residue" evidence="1">
    <location>
        <position position="1"/>
    </location>
</feature>
<organism evidence="1">
    <name type="scientific">Rhizopus microsporus var. microsporus</name>
    <dbReference type="NCBI Taxonomy" id="86635"/>
    <lineage>
        <taxon>Eukaryota</taxon>
        <taxon>Fungi</taxon>
        <taxon>Fungi incertae sedis</taxon>
        <taxon>Mucoromycota</taxon>
        <taxon>Mucoromycotina</taxon>
        <taxon>Mucoromycetes</taxon>
        <taxon>Mucorales</taxon>
        <taxon>Mucorineae</taxon>
        <taxon>Rhizopodaceae</taxon>
        <taxon>Rhizopus</taxon>
    </lineage>
</organism>
<evidence type="ECO:0000313" key="1">
    <source>
        <dbReference type="EMBL" id="ORE09648.1"/>
    </source>
</evidence>
<dbReference type="Proteomes" id="UP000242414">
    <property type="component" value="Unassembled WGS sequence"/>
</dbReference>
<proteinExistence type="predicted"/>
<sequence>GYPSLLPDSNALQITFFNLSRQYYGSKEGIQELRHDMFVNLSHYGTIVDYGTVQPFC</sequence>
<name>A0A1X0RCN9_RHIZD</name>
<dbReference type="VEuPathDB" id="FungiDB:BCV72DRAFT_201070"/>
<dbReference type="EMBL" id="KV921873">
    <property type="protein sequence ID" value="ORE09648.1"/>
    <property type="molecule type" value="Genomic_DNA"/>
</dbReference>
<reference evidence="1" key="1">
    <citation type="journal article" date="2016" name="Proc. Natl. Acad. Sci. U.S.A.">
        <title>Lipid metabolic changes in an early divergent fungus govern the establishment of a mutualistic symbiosis with endobacteria.</title>
        <authorList>
            <person name="Lastovetsky O.A."/>
            <person name="Gaspar M.L."/>
            <person name="Mondo S.J."/>
            <person name="LaButti K.M."/>
            <person name="Sandor L."/>
            <person name="Grigoriev I.V."/>
            <person name="Henry S.A."/>
            <person name="Pawlowska T.E."/>
        </authorList>
    </citation>
    <scope>NUCLEOTIDE SEQUENCE [LARGE SCALE GENOMIC DNA]</scope>
    <source>
        <strain evidence="1">ATCC 52814</strain>
    </source>
</reference>
<accession>A0A1X0RCN9</accession>